<dbReference type="EnsemblPlants" id="KQJ91029">
    <property type="protein sequence ID" value="KQJ91029"/>
    <property type="gene ID" value="BRADI_4g35180v3"/>
</dbReference>
<dbReference type="FunCoup" id="A0A0Q3LEF9">
    <property type="interactions" value="44"/>
</dbReference>
<dbReference type="InParanoid" id="A0A0Q3LEF9"/>
<dbReference type="AlphaFoldDB" id="A0A0Q3LEF9"/>
<dbReference type="CDD" id="cd00590">
    <property type="entry name" value="RRM_SF"/>
    <property type="match status" value="1"/>
</dbReference>
<dbReference type="Gene3D" id="3.30.70.330">
    <property type="match status" value="1"/>
</dbReference>
<gene>
    <name evidence="4" type="ORF">BRADI_4g35180v3</name>
</gene>
<evidence type="ECO:0000313" key="5">
    <source>
        <dbReference type="EnsemblPlants" id="KQJ91029"/>
    </source>
</evidence>
<dbReference type="Pfam" id="PF00076">
    <property type="entry name" value="RRM_1"/>
    <property type="match status" value="1"/>
</dbReference>
<dbReference type="GO" id="GO:0003723">
    <property type="term" value="F:RNA binding"/>
    <property type="evidence" value="ECO:0007669"/>
    <property type="project" value="UniProtKB-UniRule"/>
</dbReference>
<dbReference type="OrthoDB" id="681562at2759"/>
<dbReference type="InterPro" id="IPR000504">
    <property type="entry name" value="RRM_dom"/>
</dbReference>
<keyword evidence="1 2" id="KW-0694">RNA-binding</keyword>
<name>A0A0Q3LEF9_BRADI</name>
<proteinExistence type="predicted"/>
<evidence type="ECO:0000256" key="1">
    <source>
        <dbReference type="ARBA" id="ARBA00022884"/>
    </source>
</evidence>
<evidence type="ECO:0000259" key="3">
    <source>
        <dbReference type="PROSITE" id="PS50102"/>
    </source>
</evidence>
<feature type="non-terminal residue" evidence="4">
    <location>
        <position position="1"/>
    </location>
</feature>
<evidence type="ECO:0000313" key="4">
    <source>
        <dbReference type="EMBL" id="KQJ91029.1"/>
    </source>
</evidence>
<dbReference type="Proteomes" id="UP000008810">
    <property type="component" value="Chromosome 4"/>
</dbReference>
<dbReference type="InterPro" id="IPR012677">
    <property type="entry name" value="Nucleotide-bd_a/b_plait_sf"/>
</dbReference>
<organism evidence="4">
    <name type="scientific">Brachypodium distachyon</name>
    <name type="common">Purple false brome</name>
    <name type="synonym">Trachynia distachya</name>
    <dbReference type="NCBI Taxonomy" id="15368"/>
    <lineage>
        <taxon>Eukaryota</taxon>
        <taxon>Viridiplantae</taxon>
        <taxon>Streptophyta</taxon>
        <taxon>Embryophyta</taxon>
        <taxon>Tracheophyta</taxon>
        <taxon>Spermatophyta</taxon>
        <taxon>Magnoliopsida</taxon>
        <taxon>Liliopsida</taxon>
        <taxon>Poales</taxon>
        <taxon>Poaceae</taxon>
        <taxon>BOP clade</taxon>
        <taxon>Pooideae</taxon>
        <taxon>Stipodae</taxon>
        <taxon>Brachypodieae</taxon>
        <taxon>Brachypodium</taxon>
    </lineage>
</organism>
<dbReference type="Gramene" id="KQJ91029">
    <property type="protein sequence ID" value="KQJ91029"/>
    <property type="gene ID" value="BRADI_4g35180v3"/>
</dbReference>
<dbReference type="PANTHER" id="PTHR10352">
    <property type="entry name" value="EUKARYOTIC TRANSLATION INITIATION FACTOR 3 SUBUNIT G"/>
    <property type="match status" value="1"/>
</dbReference>
<reference evidence="4 5" key="1">
    <citation type="journal article" date="2010" name="Nature">
        <title>Genome sequencing and analysis of the model grass Brachypodium distachyon.</title>
        <authorList>
            <consortium name="International Brachypodium Initiative"/>
        </authorList>
    </citation>
    <scope>NUCLEOTIDE SEQUENCE [LARGE SCALE GENOMIC DNA]</scope>
    <source>
        <strain evidence="4 5">Bd21</strain>
    </source>
</reference>
<dbReference type="PROSITE" id="PS50102">
    <property type="entry name" value="RRM"/>
    <property type="match status" value="1"/>
</dbReference>
<evidence type="ECO:0000313" key="6">
    <source>
        <dbReference type="Proteomes" id="UP000008810"/>
    </source>
</evidence>
<dbReference type="SMART" id="SM00360">
    <property type="entry name" value="RRM"/>
    <property type="match status" value="1"/>
</dbReference>
<feature type="domain" description="RRM" evidence="3">
    <location>
        <begin position="60"/>
        <end position="142"/>
    </location>
</feature>
<dbReference type="STRING" id="15368.A0A0Q3LEF9"/>
<dbReference type="EMBL" id="CM000883">
    <property type="protein sequence ID" value="KQJ91029.1"/>
    <property type="molecule type" value="Genomic_DNA"/>
</dbReference>
<sequence>CGVCGAGRSHDSAPFCPYNYINGQYGLGTCREVCRPGRHRSLHELGSYSGSGGNIHPLGRVVRVNNVPLTPNEIPPDQRELRGLFGRFGPLVDCHLTRTSVQDLVGFGFVAFESCEHAREAVDKLNGHHFGDRRLRVDWAYPRAARL</sequence>
<reference evidence="5" key="3">
    <citation type="submission" date="2018-08" db="UniProtKB">
        <authorList>
            <consortium name="EnsemblPlants"/>
        </authorList>
    </citation>
    <scope>IDENTIFICATION</scope>
    <source>
        <strain evidence="5">cv. Bd21</strain>
    </source>
</reference>
<dbReference type="InterPro" id="IPR035979">
    <property type="entry name" value="RBD_domain_sf"/>
</dbReference>
<reference evidence="4" key="2">
    <citation type="submission" date="2017-06" db="EMBL/GenBank/DDBJ databases">
        <title>WGS assembly of Brachypodium distachyon.</title>
        <authorList>
            <consortium name="The International Brachypodium Initiative"/>
            <person name="Lucas S."/>
            <person name="Harmon-Smith M."/>
            <person name="Lail K."/>
            <person name="Tice H."/>
            <person name="Grimwood J."/>
            <person name="Bruce D."/>
            <person name="Barry K."/>
            <person name="Shu S."/>
            <person name="Lindquist E."/>
            <person name="Wang M."/>
            <person name="Pitluck S."/>
            <person name="Vogel J.P."/>
            <person name="Garvin D.F."/>
            <person name="Mockler T.C."/>
            <person name="Schmutz J."/>
            <person name="Rokhsar D."/>
            <person name="Bevan M.W."/>
        </authorList>
    </citation>
    <scope>NUCLEOTIDE SEQUENCE</scope>
    <source>
        <strain evidence="4">Bd21</strain>
    </source>
</reference>
<accession>A0A0Q3LEF9</accession>
<evidence type="ECO:0000256" key="2">
    <source>
        <dbReference type="PROSITE-ProRule" id="PRU00176"/>
    </source>
</evidence>
<protein>
    <recommendedName>
        <fullName evidence="3">RRM domain-containing protein</fullName>
    </recommendedName>
</protein>
<keyword evidence="6" id="KW-1185">Reference proteome</keyword>
<dbReference type="SUPFAM" id="SSF54928">
    <property type="entry name" value="RNA-binding domain, RBD"/>
    <property type="match status" value="1"/>
</dbReference>